<organism evidence="2 3">
    <name type="scientific">Aphanomyces euteiches</name>
    <dbReference type="NCBI Taxonomy" id="100861"/>
    <lineage>
        <taxon>Eukaryota</taxon>
        <taxon>Sar</taxon>
        <taxon>Stramenopiles</taxon>
        <taxon>Oomycota</taxon>
        <taxon>Saprolegniomycetes</taxon>
        <taxon>Saprolegniales</taxon>
        <taxon>Verrucalvaceae</taxon>
        <taxon>Aphanomyces</taxon>
    </lineage>
</organism>
<gene>
    <name evidence="2" type="ORF">Ae201684_000627</name>
</gene>
<feature type="compositionally biased region" description="Polar residues" evidence="1">
    <location>
        <begin position="65"/>
        <end position="74"/>
    </location>
</feature>
<comment type="caution">
    <text evidence="2">The sequence shown here is derived from an EMBL/GenBank/DDBJ whole genome shotgun (WGS) entry which is preliminary data.</text>
</comment>
<reference evidence="2 3" key="1">
    <citation type="submission" date="2019-07" db="EMBL/GenBank/DDBJ databases">
        <title>Genomics analysis of Aphanomyces spp. identifies a new class of oomycete effector associated with host adaptation.</title>
        <authorList>
            <person name="Gaulin E."/>
        </authorList>
    </citation>
    <scope>NUCLEOTIDE SEQUENCE [LARGE SCALE GENOMIC DNA]</scope>
    <source>
        <strain evidence="2 3">ATCC 201684</strain>
    </source>
</reference>
<evidence type="ECO:0000256" key="1">
    <source>
        <dbReference type="SAM" id="MobiDB-lite"/>
    </source>
</evidence>
<dbReference type="AlphaFoldDB" id="A0A6G0XWY9"/>
<dbReference type="Proteomes" id="UP000481153">
    <property type="component" value="Unassembled WGS sequence"/>
</dbReference>
<evidence type="ECO:0000313" key="3">
    <source>
        <dbReference type="Proteomes" id="UP000481153"/>
    </source>
</evidence>
<sequence>MYIGPWQEYKLAKIQDAAVQKLRQEWEAHLKSTLVAPQDGEDERIRQMMEPILAKLPSMLLSNRAKPSSQASQRATKRSIRPPPPNNQESIQERRVPPKAISKQKKAKTPLSSIDAVARRRQMWKEPTEPRVEEPVRLPQVAPPLEPSVAVSGPPTAAIKEPVHLPAIIAQPEVDEDSLDEDELNSFLNWTDQLAHPDMDEFLNG</sequence>
<accession>A0A6G0XWY9</accession>
<keyword evidence="3" id="KW-1185">Reference proteome</keyword>
<proteinExistence type="predicted"/>
<name>A0A6G0XWY9_9STRA</name>
<protein>
    <submittedName>
        <fullName evidence="2">Uncharacterized protein</fullName>
    </submittedName>
</protein>
<dbReference type="OrthoDB" id="72593at2759"/>
<evidence type="ECO:0000313" key="2">
    <source>
        <dbReference type="EMBL" id="KAF0745050.1"/>
    </source>
</evidence>
<feature type="region of interest" description="Disordered" evidence="1">
    <location>
        <begin position="60"/>
        <end position="116"/>
    </location>
</feature>
<dbReference type="VEuPathDB" id="FungiDB:AeMF1_005306"/>
<dbReference type="EMBL" id="VJMJ01000003">
    <property type="protein sequence ID" value="KAF0745050.1"/>
    <property type="molecule type" value="Genomic_DNA"/>
</dbReference>